<geneLocation type="plasmid" evidence="1 2">
    <name>unnamed2</name>
</geneLocation>
<dbReference type="EMBL" id="CP058531">
    <property type="protein sequence ID" value="QLG29839.1"/>
    <property type="molecule type" value="Genomic_DNA"/>
</dbReference>
<dbReference type="Proteomes" id="UP000509750">
    <property type="component" value="Plasmid unnamed2"/>
</dbReference>
<gene>
    <name evidence="1" type="ORF">HUG10_19710</name>
</gene>
<dbReference type="AlphaFoldDB" id="A0A7D5KAF9"/>
<evidence type="ECO:0000313" key="1">
    <source>
        <dbReference type="EMBL" id="QLG29839.1"/>
    </source>
</evidence>
<organism evidence="1 2">
    <name type="scientific">Halorarum halophilum</name>
    <dbReference type="NCBI Taxonomy" id="2743090"/>
    <lineage>
        <taxon>Archaea</taxon>
        <taxon>Methanobacteriati</taxon>
        <taxon>Methanobacteriota</taxon>
        <taxon>Stenosarchaea group</taxon>
        <taxon>Halobacteria</taxon>
        <taxon>Halobacteriales</taxon>
        <taxon>Haloferacaceae</taxon>
        <taxon>Halorarum</taxon>
    </lineage>
</organism>
<dbReference type="InterPro" id="IPR055944">
    <property type="entry name" value="DUF7522"/>
</dbReference>
<dbReference type="GeneID" id="56031109"/>
<name>A0A7D5KAF9_9EURY</name>
<dbReference type="OrthoDB" id="199238at2157"/>
<sequence length="119" mass="13532">MSSSELLEFLEETAGKYHRGTVRYDGANTDVLYLRDDLREELMLSQIDQMLTRLRPEASSKEERSFPFGDLHTTVRAFDEAIILHFPIGHDRGVVVSLASETAQNLNTFIGECTRRIQG</sequence>
<evidence type="ECO:0000313" key="2">
    <source>
        <dbReference type="Proteomes" id="UP000509750"/>
    </source>
</evidence>
<dbReference type="Pfam" id="PF24366">
    <property type="entry name" value="DUF7522"/>
    <property type="match status" value="1"/>
</dbReference>
<protein>
    <recommendedName>
        <fullName evidence="3">Roadblock/LAMTOR2 domain-containing protein</fullName>
    </recommendedName>
</protein>
<dbReference type="KEGG" id="halg:HUG10_19710"/>
<accession>A0A7D5KAF9</accession>
<proteinExistence type="predicted"/>
<evidence type="ECO:0008006" key="3">
    <source>
        <dbReference type="Google" id="ProtNLM"/>
    </source>
</evidence>
<dbReference type="RefSeq" id="WP_179171413.1">
    <property type="nucleotide sequence ID" value="NZ_CP058531.1"/>
</dbReference>
<keyword evidence="1" id="KW-0614">Plasmid</keyword>
<reference evidence="1 2" key="1">
    <citation type="submission" date="2020-07" db="EMBL/GenBank/DDBJ databases">
        <title>Gai3-2, isolated from salt lake.</title>
        <authorList>
            <person name="Cui H."/>
            <person name="Shi X."/>
        </authorList>
    </citation>
    <scope>NUCLEOTIDE SEQUENCE [LARGE SCALE GENOMIC DNA]</scope>
    <source>
        <strain evidence="1 2">Gai3-2</strain>
        <plasmid evidence="1 2">unnamed2</plasmid>
    </source>
</reference>
<keyword evidence="2" id="KW-1185">Reference proteome</keyword>